<dbReference type="InterPro" id="IPR036537">
    <property type="entry name" value="Adaptor_Cbl_N_dom_sf"/>
</dbReference>
<evidence type="ECO:0000313" key="5">
    <source>
        <dbReference type="Proteomes" id="UP000247702"/>
    </source>
</evidence>
<sequence length="753" mass="86673">MSDDNIIKDGASGVSYFVQKANDVLTATSAAAPVLVPFAKFLPIIGEVGLILDEIVIIVEAAEHNKRTCKLLKDRVYAAESATRDLKFNREERKEFFNEHNYLCLQNLSNIMRQIKKFILDISQMRTLTKYIKSKDTEKTFKELSDEFDSCIKLMSFSINIKNADELEQIREDQKELAKYLEEMNAGIKDDVSNVHVDVKKIGNDVQEIKAFIADMSISKGFSTTVVKVNAMNNTMEKFTQNQSQQNQTKIDGIFQSCPLNLSDYKQDDNERPRSKDKSVTKWLNTKIECEEVAFKTIGEKDDQKIVQNHVTILKELHDWQNILKFYGIINYGGKWHLVTEWAEYGNLREFYTKYKDRFDLRSKLRISLDIARGLNFLRAVDIVHRDVRAENILITLNETAKLANFNLSRHAYDATANQKQTLEQVRYCAPEILIRAPGSKYDQRCEVYSFGILLWEIAEEKAPFEGNDDIMDITEKVRNKKYREPFSENSEMPPKFIQLVEEAVHDDPYERPKITKMFEVLRDCVKDNLNKHSQHSQDLSSSSSKPSTPKFIPKRAFSIDQDSSYSLPTNLPDFESFNYMTLTEAAKQHKLFKGGKPVGDTRTAYKCFEAYANLGEKNRANRNQIIAKYYKAYYISKGLAPTNPPDKDKVVAELFKEVADDEANEFPEAKVRYGDCLYYGKGVGQNFSEALKYFEKAAEDGFKVAMYNVGNMYYNGIGGVKDQEKAIDYMKLAVYHDHEPAIKFCRDHKIET</sequence>
<dbReference type="AlphaFoldDB" id="A0A2Z6SP55"/>
<feature type="compositionally biased region" description="Low complexity" evidence="1">
    <location>
        <begin position="537"/>
        <end position="548"/>
    </location>
</feature>
<accession>A0A2Z6SP55</accession>
<dbReference type="SUPFAM" id="SSF81901">
    <property type="entry name" value="HCP-like"/>
    <property type="match status" value="1"/>
</dbReference>
<dbReference type="EMBL" id="BLAL01000017">
    <property type="protein sequence ID" value="GES75772.1"/>
    <property type="molecule type" value="Genomic_DNA"/>
</dbReference>
<dbReference type="InterPro" id="IPR006597">
    <property type="entry name" value="Sel1-like"/>
</dbReference>
<gene>
    <name evidence="4" type="ORF">RCL2_000318300</name>
    <name evidence="3" type="ORF">RclHR1_08900001</name>
</gene>
<comment type="caution">
    <text evidence="3">The sequence shown here is derived from an EMBL/GenBank/DDBJ whole genome shotgun (WGS) entry which is preliminary data.</text>
</comment>
<evidence type="ECO:0000259" key="2">
    <source>
        <dbReference type="PROSITE" id="PS50011"/>
    </source>
</evidence>
<dbReference type="PRINTS" id="PR00109">
    <property type="entry name" value="TYRKINASE"/>
</dbReference>
<dbReference type="PROSITE" id="PS50011">
    <property type="entry name" value="PROTEIN_KINASE_DOM"/>
    <property type="match status" value="1"/>
</dbReference>
<dbReference type="InterPro" id="IPR051681">
    <property type="entry name" value="Ser/Thr_Kinases-Pseudokinases"/>
</dbReference>
<dbReference type="Proteomes" id="UP000247702">
    <property type="component" value="Unassembled WGS sequence"/>
</dbReference>
<dbReference type="GO" id="GO:0005524">
    <property type="term" value="F:ATP binding"/>
    <property type="evidence" value="ECO:0007669"/>
    <property type="project" value="InterPro"/>
</dbReference>
<organism evidence="3 5">
    <name type="scientific">Rhizophagus clarus</name>
    <dbReference type="NCBI Taxonomy" id="94130"/>
    <lineage>
        <taxon>Eukaryota</taxon>
        <taxon>Fungi</taxon>
        <taxon>Fungi incertae sedis</taxon>
        <taxon>Mucoromycota</taxon>
        <taxon>Glomeromycotina</taxon>
        <taxon>Glomeromycetes</taxon>
        <taxon>Glomerales</taxon>
        <taxon>Glomeraceae</taxon>
        <taxon>Rhizophagus</taxon>
    </lineage>
</organism>
<dbReference type="EMBL" id="BEXD01004304">
    <property type="protein sequence ID" value="GBC09487.1"/>
    <property type="molecule type" value="Genomic_DNA"/>
</dbReference>
<dbReference type="GO" id="GO:0007166">
    <property type="term" value="P:cell surface receptor signaling pathway"/>
    <property type="evidence" value="ECO:0007669"/>
    <property type="project" value="InterPro"/>
</dbReference>
<feature type="domain" description="Protein kinase" evidence="2">
    <location>
        <begin position="212"/>
        <end position="526"/>
    </location>
</feature>
<proteinExistence type="predicted"/>
<feature type="region of interest" description="Disordered" evidence="1">
    <location>
        <begin position="532"/>
        <end position="553"/>
    </location>
</feature>
<evidence type="ECO:0000313" key="4">
    <source>
        <dbReference type="EMBL" id="GES75772.1"/>
    </source>
</evidence>
<dbReference type="Gene3D" id="1.20.930.20">
    <property type="entry name" value="Adaptor protein Cbl, N-terminal domain"/>
    <property type="match status" value="1"/>
</dbReference>
<dbReference type="Pfam" id="PF07714">
    <property type="entry name" value="PK_Tyr_Ser-Thr"/>
    <property type="match status" value="1"/>
</dbReference>
<dbReference type="GO" id="GO:0004713">
    <property type="term" value="F:protein tyrosine kinase activity"/>
    <property type="evidence" value="ECO:0007669"/>
    <property type="project" value="InterPro"/>
</dbReference>
<dbReference type="Gene3D" id="1.10.510.10">
    <property type="entry name" value="Transferase(Phosphotransferase) domain 1"/>
    <property type="match status" value="1"/>
</dbReference>
<dbReference type="InterPro" id="IPR001245">
    <property type="entry name" value="Ser-Thr/Tyr_kinase_cat_dom"/>
</dbReference>
<evidence type="ECO:0000313" key="3">
    <source>
        <dbReference type="EMBL" id="GBC09487.1"/>
    </source>
</evidence>
<dbReference type="OrthoDB" id="2314769at2759"/>
<dbReference type="SMART" id="SM00671">
    <property type="entry name" value="SEL1"/>
    <property type="match status" value="2"/>
</dbReference>
<keyword evidence="5" id="KW-1185">Reference proteome</keyword>
<dbReference type="Pfam" id="PF08238">
    <property type="entry name" value="Sel1"/>
    <property type="match status" value="2"/>
</dbReference>
<dbReference type="CDD" id="cd21037">
    <property type="entry name" value="MLKL_NTD"/>
    <property type="match status" value="1"/>
</dbReference>
<reference evidence="3 5" key="1">
    <citation type="submission" date="2017-11" db="EMBL/GenBank/DDBJ databases">
        <title>The genome of Rhizophagus clarus HR1 reveals common genetic basis of auxotrophy among arbuscular mycorrhizal fungi.</title>
        <authorList>
            <person name="Kobayashi Y."/>
        </authorList>
    </citation>
    <scope>NUCLEOTIDE SEQUENCE [LARGE SCALE GENOMIC DNA]</scope>
    <source>
        <strain evidence="3 5">HR1</strain>
    </source>
</reference>
<keyword evidence="4" id="KW-0418">Kinase</keyword>
<dbReference type="InterPro" id="IPR011009">
    <property type="entry name" value="Kinase-like_dom_sf"/>
</dbReference>
<dbReference type="InterPro" id="IPR020635">
    <property type="entry name" value="Tyr_kinase_cat_dom"/>
</dbReference>
<dbReference type="InterPro" id="IPR000719">
    <property type="entry name" value="Prot_kinase_dom"/>
</dbReference>
<dbReference type="PANTHER" id="PTHR44329">
    <property type="entry name" value="SERINE/THREONINE-PROTEIN KINASE TNNI3K-RELATED"/>
    <property type="match status" value="1"/>
</dbReference>
<name>A0A2Z6SP55_9GLOM</name>
<dbReference type="SUPFAM" id="SSF56112">
    <property type="entry name" value="Protein kinase-like (PK-like)"/>
    <property type="match status" value="1"/>
</dbReference>
<dbReference type="InterPro" id="IPR011990">
    <property type="entry name" value="TPR-like_helical_dom_sf"/>
</dbReference>
<dbReference type="InterPro" id="IPR008266">
    <property type="entry name" value="Tyr_kinase_AS"/>
</dbReference>
<dbReference type="Proteomes" id="UP000615446">
    <property type="component" value="Unassembled WGS sequence"/>
</dbReference>
<dbReference type="PROSITE" id="PS00109">
    <property type="entry name" value="PROTEIN_KINASE_TYR"/>
    <property type="match status" value="1"/>
</dbReference>
<reference evidence="4" key="2">
    <citation type="submission" date="2019-10" db="EMBL/GenBank/DDBJ databases">
        <title>Conservation and host-specific expression of non-tandemly repeated heterogenous ribosome RNA gene in arbuscular mycorrhizal fungi.</title>
        <authorList>
            <person name="Maeda T."/>
            <person name="Kobayashi Y."/>
            <person name="Nakagawa T."/>
            <person name="Ezawa T."/>
            <person name="Yamaguchi K."/>
            <person name="Bino T."/>
            <person name="Nishimoto Y."/>
            <person name="Shigenobu S."/>
            <person name="Kawaguchi M."/>
        </authorList>
    </citation>
    <scope>NUCLEOTIDE SEQUENCE</scope>
    <source>
        <strain evidence="4">HR1</strain>
    </source>
</reference>
<dbReference type="SMART" id="SM00219">
    <property type="entry name" value="TyrKc"/>
    <property type="match status" value="1"/>
</dbReference>
<protein>
    <submittedName>
        <fullName evidence="4">Kinase-like domain-containing protein</fullName>
    </submittedName>
</protein>
<evidence type="ECO:0000256" key="1">
    <source>
        <dbReference type="SAM" id="MobiDB-lite"/>
    </source>
</evidence>
<dbReference type="GO" id="GO:0004674">
    <property type="term" value="F:protein serine/threonine kinase activity"/>
    <property type="evidence" value="ECO:0007669"/>
    <property type="project" value="TreeGrafter"/>
</dbReference>
<dbReference type="Gene3D" id="1.25.40.10">
    <property type="entry name" value="Tetratricopeptide repeat domain"/>
    <property type="match status" value="1"/>
</dbReference>
<dbReference type="InterPro" id="IPR059179">
    <property type="entry name" value="MLKL-like_MCAfunc"/>
</dbReference>
<keyword evidence="4" id="KW-0808">Transferase</keyword>